<accession>A0AAD4HJT0</accession>
<comment type="caution">
    <text evidence="1">The sequence shown here is derived from an EMBL/GenBank/DDBJ whole genome shotgun (WGS) entry which is preliminary data.</text>
</comment>
<feature type="non-terminal residue" evidence="1">
    <location>
        <position position="1"/>
    </location>
</feature>
<dbReference type="GeneID" id="64656090"/>
<gene>
    <name evidence="1" type="ORF">F5891DRAFT_1035025</name>
</gene>
<evidence type="ECO:0000313" key="2">
    <source>
        <dbReference type="Proteomes" id="UP001195769"/>
    </source>
</evidence>
<name>A0AAD4HJT0_9AGAM</name>
<evidence type="ECO:0000313" key="1">
    <source>
        <dbReference type="EMBL" id="KAG1900270.1"/>
    </source>
</evidence>
<keyword evidence="2" id="KW-1185">Reference proteome</keyword>
<protein>
    <submittedName>
        <fullName evidence="1">Uncharacterized protein</fullName>
    </submittedName>
</protein>
<dbReference type="RefSeq" id="XP_041225846.1">
    <property type="nucleotide sequence ID" value="XM_041361792.1"/>
</dbReference>
<organism evidence="1 2">
    <name type="scientific">Suillus fuscotomentosus</name>
    <dbReference type="NCBI Taxonomy" id="1912939"/>
    <lineage>
        <taxon>Eukaryota</taxon>
        <taxon>Fungi</taxon>
        <taxon>Dikarya</taxon>
        <taxon>Basidiomycota</taxon>
        <taxon>Agaricomycotina</taxon>
        <taxon>Agaricomycetes</taxon>
        <taxon>Agaricomycetidae</taxon>
        <taxon>Boletales</taxon>
        <taxon>Suillineae</taxon>
        <taxon>Suillaceae</taxon>
        <taxon>Suillus</taxon>
    </lineage>
</organism>
<dbReference type="EMBL" id="JABBWK010000028">
    <property type="protein sequence ID" value="KAG1900270.1"/>
    <property type="molecule type" value="Genomic_DNA"/>
</dbReference>
<reference evidence="1" key="1">
    <citation type="journal article" date="2020" name="New Phytol.">
        <title>Comparative genomics reveals dynamic genome evolution in host specialist ectomycorrhizal fungi.</title>
        <authorList>
            <person name="Lofgren L.A."/>
            <person name="Nguyen N.H."/>
            <person name="Vilgalys R."/>
            <person name="Ruytinx J."/>
            <person name="Liao H.L."/>
            <person name="Branco S."/>
            <person name="Kuo A."/>
            <person name="LaButti K."/>
            <person name="Lipzen A."/>
            <person name="Andreopoulos W."/>
            <person name="Pangilinan J."/>
            <person name="Riley R."/>
            <person name="Hundley H."/>
            <person name="Na H."/>
            <person name="Barry K."/>
            <person name="Grigoriev I.V."/>
            <person name="Stajich J.E."/>
            <person name="Kennedy P.G."/>
        </authorList>
    </citation>
    <scope>NUCLEOTIDE SEQUENCE</scope>
    <source>
        <strain evidence="1">FC203</strain>
    </source>
</reference>
<proteinExistence type="predicted"/>
<dbReference type="AlphaFoldDB" id="A0AAD4HJT0"/>
<dbReference type="Proteomes" id="UP001195769">
    <property type="component" value="Unassembled WGS sequence"/>
</dbReference>
<sequence length="76" mass="8525">MQYIGQTGVSQGCRLDTEQSFSSETLQPSLTVLAPHEIRVFFHHVSDPSASYDEMLLGVNELYQEDFSYVALILNA</sequence>